<dbReference type="InterPro" id="IPR003656">
    <property type="entry name" value="Znf_BED"/>
</dbReference>
<dbReference type="Pfam" id="PF04937">
    <property type="entry name" value="DUF659"/>
    <property type="match status" value="1"/>
</dbReference>
<keyword evidence="2" id="KW-0479">Metal-binding</keyword>
<dbReference type="PANTHER" id="PTHR32166">
    <property type="entry name" value="OSJNBA0013A04.12 PROTEIN"/>
    <property type="match status" value="1"/>
</dbReference>
<feature type="domain" description="BED-type" evidence="8">
    <location>
        <begin position="14"/>
        <end position="72"/>
    </location>
</feature>
<dbReference type="InterPro" id="IPR012337">
    <property type="entry name" value="RNaseH-like_sf"/>
</dbReference>
<keyword evidence="10" id="KW-1185">Reference proteome</keyword>
<evidence type="ECO:0000256" key="7">
    <source>
        <dbReference type="PROSITE-ProRule" id="PRU00027"/>
    </source>
</evidence>
<evidence type="ECO:0000256" key="4">
    <source>
        <dbReference type="ARBA" id="ARBA00022833"/>
    </source>
</evidence>
<evidence type="ECO:0000256" key="5">
    <source>
        <dbReference type="ARBA" id="ARBA00023125"/>
    </source>
</evidence>
<evidence type="ECO:0000259" key="8">
    <source>
        <dbReference type="PROSITE" id="PS50808"/>
    </source>
</evidence>
<evidence type="ECO:0000256" key="3">
    <source>
        <dbReference type="ARBA" id="ARBA00022771"/>
    </source>
</evidence>
<evidence type="ECO:0000256" key="1">
    <source>
        <dbReference type="ARBA" id="ARBA00004123"/>
    </source>
</evidence>
<evidence type="ECO:0000256" key="2">
    <source>
        <dbReference type="ARBA" id="ARBA00022723"/>
    </source>
</evidence>
<accession>A0AAV2EIV9</accession>
<dbReference type="SUPFAM" id="SSF53098">
    <property type="entry name" value="Ribonuclease H-like"/>
    <property type="match status" value="1"/>
</dbReference>
<proteinExistence type="predicted"/>
<reference evidence="9 10" key="1">
    <citation type="submission" date="2024-04" db="EMBL/GenBank/DDBJ databases">
        <authorList>
            <person name="Fracassetti M."/>
        </authorList>
    </citation>
    <scope>NUCLEOTIDE SEQUENCE [LARGE SCALE GENOMIC DNA]</scope>
</reference>
<comment type="subcellular location">
    <subcellularLocation>
        <location evidence="1">Nucleus</location>
    </subcellularLocation>
</comment>
<dbReference type="GO" id="GO:0046983">
    <property type="term" value="F:protein dimerization activity"/>
    <property type="evidence" value="ECO:0007669"/>
    <property type="project" value="InterPro"/>
</dbReference>
<dbReference type="PANTHER" id="PTHR32166:SF88">
    <property type="entry name" value="HAT TRANSPOSON SUPERFAMILY"/>
    <property type="match status" value="1"/>
</dbReference>
<keyword evidence="3 7" id="KW-0863">Zinc-finger</keyword>
<dbReference type="AlphaFoldDB" id="A0AAV2EIV9"/>
<feature type="domain" description="BED-type" evidence="8">
    <location>
        <begin position="127"/>
        <end position="185"/>
    </location>
</feature>
<sequence length="856" mass="95041">MADGLEFTPASSTPKKDPAWNHCQTYQDGLRKHLKCVYCGKVFKGGGIYRFKEHLSGRKGGGPICDKVPGDVKATIQNYLDGGGSGRMSRSQMDYQEDLSSAGLVDNHVQLLVNPLEYSDSGPNKRRKKDVAWLHCEALKVNNRVQIKCKYCGKIFKGGGIYRFKEHLAGRKGSAPVCLKVSEDIRKAMQLLLDELPVRPSRGHNLTLEDMKAGIVSPISAAGPMGIFGNHHDDDDVNDGGGNSESEGVDGLEINLNSLLHQGGTGNGKEDGTRDNRSLVAGAGGANVENSVHVKLGRFLYDVGASFDALDSAFFSSFSGMFSHRGGAAEVLGLSSRDLRGWILKNLVKEVNEEINRHKSTWERTGCSILVEQRTTESGRIVLNFLVQCARGTVFLKSVDASNIDYSADDLYGVLKEVVEIVGPEHVLQVITHVGEHYAVAGKNLMDNFPSLYWAPCAANCIDLMLEDFGKFEIISGVIERARSITKFFYNQSAVLKLMRTFTYGNDILQQGATRAATNFTSLKRLADFKLNLQTMVTSPEWMESPYSKLLGGMAAMEVINDRSFWSDCIVIIRLTSPLLRALNVMSSQKRGAMGYVLAAIYRAKEAIRRELTKSEEYMVYWNIIDERWQLQKHLPIQAAGFFLNPKFFYGSGGELQIPTSKMLDCIERLVPELPDPEVQDKTAGELNLYKSAAGDLGRKMAVRTRETMLPAEWWSTYGGGCPNLARLAVRILNQPCGIPVCNWNHIPFEKLHSSRNCLERQRLADTILVQCNFRLKQMSNESRKHNSGDVITFENNSLIEDWIAENEMNLEDYGEMDWMALVPSNTNSMQLASSVDETEDLGTAFGDLEILNGLI</sequence>
<protein>
    <recommendedName>
        <fullName evidence="8">BED-type domain-containing protein</fullName>
    </recommendedName>
</protein>
<organism evidence="9 10">
    <name type="scientific">Linum trigynum</name>
    <dbReference type="NCBI Taxonomy" id="586398"/>
    <lineage>
        <taxon>Eukaryota</taxon>
        <taxon>Viridiplantae</taxon>
        <taxon>Streptophyta</taxon>
        <taxon>Embryophyta</taxon>
        <taxon>Tracheophyta</taxon>
        <taxon>Spermatophyta</taxon>
        <taxon>Magnoliopsida</taxon>
        <taxon>eudicotyledons</taxon>
        <taxon>Gunneridae</taxon>
        <taxon>Pentapetalae</taxon>
        <taxon>rosids</taxon>
        <taxon>fabids</taxon>
        <taxon>Malpighiales</taxon>
        <taxon>Linaceae</taxon>
        <taxon>Linum</taxon>
    </lineage>
</organism>
<dbReference type="InterPro" id="IPR007021">
    <property type="entry name" value="DUF659"/>
</dbReference>
<dbReference type="GO" id="GO:0008270">
    <property type="term" value="F:zinc ion binding"/>
    <property type="evidence" value="ECO:0007669"/>
    <property type="project" value="UniProtKB-KW"/>
</dbReference>
<dbReference type="GO" id="GO:0003677">
    <property type="term" value="F:DNA binding"/>
    <property type="evidence" value="ECO:0007669"/>
    <property type="project" value="UniProtKB-KW"/>
</dbReference>
<keyword evidence="5" id="KW-0238">DNA-binding</keyword>
<evidence type="ECO:0000313" key="10">
    <source>
        <dbReference type="Proteomes" id="UP001497516"/>
    </source>
</evidence>
<dbReference type="InterPro" id="IPR008906">
    <property type="entry name" value="HATC_C_dom"/>
</dbReference>
<dbReference type="GO" id="GO:0005634">
    <property type="term" value="C:nucleus"/>
    <property type="evidence" value="ECO:0007669"/>
    <property type="project" value="UniProtKB-SubCell"/>
</dbReference>
<dbReference type="Proteomes" id="UP001497516">
    <property type="component" value="Chromosome 4"/>
</dbReference>
<gene>
    <name evidence="9" type="ORF">LTRI10_LOCUS26997</name>
</gene>
<dbReference type="PROSITE" id="PS50808">
    <property type="entry name" value="ZF_BED"/>
    <property type="match status" value="2"/>
</dbReference>
<dbReference type="EMBL" id="OZ034817">
    <property type="protein sequence ID" value="CAL1385896.1"/>
    <property type="molecule type" value="Genomic_DNA"/>
</dbReference>
<dbReference type="Pfam" id="PF05699">
    <property type="entry name" value="Dimer_Tnp_hAT"/>
    <property type="match status" value="1"/>
</dbReference>
<name>A0AAV2EIV9_9ROSI</name>
<keyword evidence="6" id="KW-0539">Nucleus</keyword>
<evidence type="ECO:0000313" key="9">
    <source>
        <dbReference type="EMBL" id="CAL1385896.1"/>
    </source>
</evidence>
<evidence type="ECO:0000256" key="6">
    <source>
        <dbReference type="ARBA" id="ARBA00023242"/>
    </source>
</evidence>
<keyword evidence="4" id="KW-0862">Zinc</keyword>